<reference evidence="10" key="1">
    <citation type="submission" date="2016-11" db="EMBL/GenBank/DDBJ databases">
        <authorList>
            <person name="Varghese N."/>
            <person name="Submissions S."/>
        </authorList>
    </citation>
    <scope>NUCLEOTIDE SEQUENCE [LARGE SCALE GENOMIC DNA]</scope>
    <source>
        <strain evidence="10">DX253</strain>
    </source>
</reference>
<dbReference type="GO" id="GO:0016616">
    <property type="term" value="F:oxidoreductase activity, acting on the CH-OH group of donors, NAD or NADP as acceptor"/>
    <property type="evidence" value="ECO:0007669"/>
    <property type="project" value="UniProtKB-ARBA"/>
</dbReference>
<dbReference type="InterPro" id="IPR036291">
    <property type="entry name" value="NAD(P)-bd_dom_sf"/>
</dbReference>
<dbReference type="InterPro" id="IPR013154">
    <property type="entry name" value="ADH-like_N"/>
</dbReference>
<protein>
    <submittedName>
        <fullName evidence="9">Alcohol dehydrogenase, propanol-preferring</fullName>
    </submittedName>
</protein>
<comment type="cofactor">
    <cofactor evidence="1 6">
        <name>Zn(2+)</name>
        <dbReference type="ChEBI" id="CHEBI:29105"/>
    </cofactor>
</comment>
<dbReference type="Gene3D" id="3.90.180.10">
    <property type="entry name" value="Medium-chain alcohol dehydrogenases, catalytic domain"/>
    <property type="match status" value="1"/>
</dbReference>
<evidence type="ECO:0000256" key="6">
    <source>
        <dbReference type="RuleBase" id="RU361277"/>
    </source>
</evidence>
<gene>
    <name evidence="9" type="ORF">SAMN05444342_0149</name>
</gene>
<dbReference type="AlphaFoldDB" id="A0A1M6NQI1"/>
<organism evidence="9 10">
    <name type="scientific">Haladaptatus paucihalophilus DX253</name>
    <dbReference type="NCBI Taxonomy" id="797209"/>
    <lineage>
        <taxon>Archaea</taxon>
        <taxon>Methanobacteriati</taxon>
        <taxon>Methanobacteriota</taxon>
        <taxon>Stenosarchaea group</taxon>
        <taxon>Halobacteria</taxon>
        <taxon>Halobacteriales</taxon>
        <taxon>Haladaptataceae</taxon>
        <taxon>Haladaptatus</taxon>
    </lineage>
</organism>
<keyword evidence="3 6" id="KW-0479">Metal-binding</keyword>
<dbReference type="PANTHER" id="PTHR42940">
    <property type="entry name" value="ALCOHOL DEHYDROGENASE 1-RELATED"/>
    <property type="match status" value="1"/>
</dbReference>
<dbReference type="InterPro" id="IPR011032">
    <property type="entry name" value="GroES-like_sf"/>
</dbReference>
<evidence type="ECO:0000256" key="4">
    <source>
        <dbReference type="ARBA" id="ARBA00022833"/>
    </source>
</evidence>
<evidence type="ECO:0000259" key="8">
    <source>
        <dbReference type="Pfam" id="PF08240"/>
    </source>
</evidence>
<keyword evidence="10" id="KW-1185">Reference proteome</keyword>
<dbReference type="EMBL" id="FRAN01000001">
    <property type="protein sequence ID" value="SHJ97973.1"/>
    <property type="molecule type" value="Genomic_DNA"/>
</dbReference>
<dbReference type="Pfam" id="PF00107">
    <property type="entry name" value="ADH_zinc_N"/>
    <property type="match status" value="1"/>
</dbReference>
<name>A0A1M6NQI1_HALPU</name>
<sequence length="357" mass="38384">MRNSTVILRAMEAARLHEYTEDMEHALSIDEVDRPEPSRSNHVVVEVKGAGWCQTDNHVIEGMWTEYVDQDLPMTLGHENAGEVVEVGGEVHTVEEGDTVICHPVMTCGQCRQCRLGEDMYCENVQFPGLTTDGGFAEYLLTNERAVIPLPDGVDPVDIAPHADAGITAYHAVKKATRELNPGDHAVVIGVGGLGHIGLQCLDAMSAVEITALDVKEDARDLADGLGAHHTVDPSSEDVPDTIADITDGAGAEQVIDFVGADETTGYAPDIVAPGGDHHVVGYGGHIHEPSQSLVDGEFAYRGTLVGKYTELQELVKLVERGDVTLHTTRYGLDDINTVAEKLEHGEIEGRAVIMPS</sequence>
<feature type="domain" description="Alcohol dehydrogenase-like C-terminal" evidence="7">
    <location>
        <begin position="193"/>
        <end position="320"/>
    </location>
</feature>
<evidence type="ECO:0000256" key="5">
    <source>
        <dbReference type="ARBA" id="ARBA00023002"/>
    </source>
</evidence>
<evidence type="ECO:0000256" key="2">
    <source>
        <dbReference type="ARBA" id="ARBA00008072"/>
    </source>
</evidence>
<evidence type="ECO:0000313" key="9">
    <source>
        <dbReference type="EMBL" id="SHJ97973.1"/>
    </source>
</evidence>
<feature type="domain" description="Alcohol dehydrogenase-like N-terminal" evidence="8">
    <location>
        <begin position="40"/>
        <end position="152"/>
    </location>
</feature>
<dbReference type="Pfam" id="PF08240">
    <property type="entry name" value="ADH_N"/>
    <property type="match status" value="1"/>
</dbReference>
<dbReference type="InterPro" id="IPR002328">
    <property type="entry name" value="ADH_Zn_CS"/>
</dbReference>
<dbReference type="SUPFAM" id="SSF50129">
    <property type="entry name" value="GroES-like"/>
    <property type="match status" value="1"/>
</dbReference>
<dbReference type="Proteomes" id="UP000184203">
    <property type="component" value="Unassembled WGS sequence"/>
</dbReference>
<evidence type="ECO:0000256" key="1">
    <source>
        <dbReference type="ARBA" id="ARBA00001947"/>
    </source>
</evidence>
<dbReference type="Gene3D" id="3.40.50.720">
    <property type="entry name" value="NAD(P)-binding Rossmann-like Domain"/>
    <property type="match status" value="1"/>
</dbReference>
<keyword evidence="5" id="KW-0560">Oxidoreductase</keyword>
<dbReference type="GO" id="GO:0008270">
    <property type="term" value="F:zinc ion binding"/>
    <property type="evidence" value="ECO:0007669"/>
    <property type="project" value="InterPro"/>
</dbReference>
<evidence type="ECO:0000259" key="7">
    <source>
        <dbReference type="Pfam" id="PF00107"/>
    </source>
</evidence>
<dbReference type="PROSITE" id="PS00059">
    <property type="entry name" value="ADH_ZINC"/>
    <property type="match status" value="1"/>
</dbReference>
<dbReference type="GO" id="GO:0044281">
    <property type="term" value="P:small molecule metabolic process"/>
    <property type="evidence" value="ECO:0007669"/>
    <property type="project" value="UniProtKB-ARBA"/>
</dbReference>
<dbReference type="GO" id="GO:0043168">
    <property type="term" value="F:anion binding"/>
    <property type="evidence" value="ECO:0007669"/>
    <property type="project" value="UniProtKB-ARBA"/>
</dbReference>
<proteinExistence type="inferred from homology"/>
<dbReference type="CDD" id="cd05284">
    <property type="entry name" value="arabinose_DH_like"/>
    <property type="match status" value="1"/>
</dbReference>
<accession>A0A1M6NQI1</accession>
<evidence type="ECO:0000313" key="10">
    <source>
        <dbReference type="Proteomes" id="UP000184203"/>
    </source>
</evidence>
<dbReference type="SUPFAM" id="SSF51735">
    <property type="entry name" value="NAD(P)-binding Rossmann-fold domains"/>
    <property type="match status" value="1"/>
</dbReference>
<dbReference type="GO" id="GO:0030554">
    <property type="term" value="F:adenyl nucleotide binding"/>
    <property type="evidence" value="ECO:0007669"/>
    <property type="project" value="UniProtKB-ARBA"/>
</dbReference>
<keyword evidence="4 6" id="KW-0862">Zinc</keyword>
<comment type="similarity">
    <text evidence="2 6">Belongs to the zinc-containing alcohol dehydrogenase family.</text>
</comment>
<evidence type="ECO:0000256" key="3">
    <source>
        <dbReference type="ARBA" id="ARBA00022723"/>
    </source>
</evidence>
<dbReference type="InterPro" id="IPR013149">
    <property type="entry name" value="ADH-like_C"/>
</dbReference>
<dbReference type="PANTHER" id="PTHR42940:SF8">
    <property type="entry name" value="VACUOLAR PROTEIN SORTING-ASSOCIATED PROTEIN 11"/>
    <property type="match status" value="1"/>
</dbReference>